<evidence type="ECO:0000313" key="3">
    <source>
        <dbReference type="Proteomes" id="UP000654918"/>
    </source>
</evidence>
<evidence type="ECO:0000256" key="1">
    <source>
        <dbReference type="SAM" id="MobiDB-lite"/>
    </source>
</evidence>
<dbReference type="Proteomes" id="UP000654918">
    <property type="component" value="Unassembled WGS sequence"/>
</dbReference>
<feature type="compositionally biased region" description="Polar residues" evidence="1">
    <location>
        <begin position="76"/>
        <end position="85"/>
    </location>
</feature>
<feature type="compositionally biased region" description="Polar residues" evidence="1">
    <location>
        <begin position="24"/>
        <end position="36"/>
    </location>
</feature>
<protein>
    <submittedName>
        <fullName evidence="2">Uncharacterized protein</fullName>
    </submittedName>
</protein>
<comment type="caution">
    <text evidence="2">The sequence shown here is derived from an EMBL/GenBank/DDBJ whole genome shotgun (WGS) entry which is preliminary data.</text>
</comment>
<evidence type="ECO:0000313" key="2">
    <source>
        <dbReference type="EMBL" id="KAF6841435.1"/>
    </source>
</evidence>
<sequence>MPYILSLPALTTHSRCHYFHSRSHASSATSPYNRVTSHQRHLDQRDKPLYTLSLFSVTQNSDLSTPRLTFAPPPSTQGTAASQHRTPLVGSRFNSNPISTTTTSRDPTDVAQETDSACPVPVFSPYYRPALLASPFVFWSPPAEPTETRLIRLFFDSPYSTGLASVRVFLPSVVVAEFLSYRDLTSARASQHFGRLLLLLP</sequence>
<name>A0A8H6NRV1_9PEZI</name>
<reference evidence="2" key="1">
    <citation type="journal article" date="2020" name="Phytopathology">
        <title>Genome Sequence Resources of Colletotrichum truncatum, C. plurivorum, C. musicola, and C. sojae: Four Species Pathogenic to Soybean (Glycine max).</title>
        <authorList>
            <person name="Rogerio F."/>
            <person name="Boufleur T.R."/>
            <person name="Ciampi-Guillardi M."/>
            <person name="Sukno S.A."/>
            <person name="Thon M.R."/>
            <person name="Massola Junior N.S."/>
            <person name="Baroncelli R."/>
        </authorList>
    </citation>
    <scope>NUCLEOTIDE SEQUENCE</scope>
    <source>
        <strain evidence="2">LFN00145</strain>
    </source>
</reference>
<keyword evidence="3" id="KW-1185">Reference proteome</keyword>
<gene>
    <name evidence="2" type="ORF">CPLU01_00566</name>
</gene>
<feature type="region of interest" description="Disordered" evidence="1">
    <location>
        <begin position="65"/>
        <end position="113"/>
    </location>
</feature>
<feature type="region of interest" description="Disordered" evidence="1">
    <location>
        <begin position="22"/>
        <end position="42"/>
    </location>
</feature>
<accession>A0A8H6NRV1</accession>
<dbReference type="EMBL" id="WIGO01000003">
    <property type="protein sequence ID" value="KAF6841435.1"/>
    <property type="molecule type" value="Genomic_DNA"/>
</dbReference>
<proteinExistence type="predicted"/>
<dbReference type="AlphaFoldDB" id="A0A8H6NRV1"/>
<organism evidence="2 3">
    <name type="scientific">Colletotrichum plurivorum</name>
    <dbReference type="NCBI Taxonomy" id="2175906"/>
    <lineage>
        <taxon>Eukaryota</taxon>
        <taxon>Fungi</taxon>
        <taxon>Dikarya</taxon>
        <taxon>Ascomycota</taxon>
        <taxon>Pezizomycotina</taxon>
        <taxon>Sordariomycetes</taxon>
        <taxon>Hypocreomycetidae</taxon>
        <taxon>Glomerellales</taxon>
        <taxon>Glomerellaceae</taxon>
        <taxon>Colletotrichum</taxon>
        <taxon>Colletotrichum orchidearum species complex</taxon>
    </lineage>
</organism>
<feature type="compositionally biased region" description="Polar residues" evidence="1">
    <location>
        <begin position="92"/>
        <end position="113"/>
    </location>
</feature>